<proteinExistence type="predicted"/>
<feature type="compositionally biased region" description="Gly residues" evidence="1">
    <location>
        <begin position="608"/>
        <end position="622"/>
    </location>
</feature>
<evidence type="ECO:0000313" key="2">
    <source>
        <dbReference type="EMBL" id="KDQ09351.1"/>
    </source>
</evidence>
<dbReference type="EMBL" id="KL198079">
    <property type="protein sequence ID" value="KDQ09351.1"/>
    <property type="molecule type" value="Genomic_DNA"/>
</dbReference>
<feature type="region of interest" description="Disordered" evidence="1">
    <location>
        <begin position="653"/>
        <end position="679"/>
    </location>
</feature>
<feature type="compositionally biased region" description="Basic and acidic residues" evidence="1">
    <location>
        <begin position="590"/>
        <end position="599"/>
    </location>
</feature>
<dbReference type="Proteomes" id="UP000027195">
    <property type="component" value="Unassembled WGS sequence"/>
</dbReference>
<reference evidence="3" key="1">
    <citation type="journal article" date="2014" name="Proc. Natl. Acad. Sci. U.S.A.">
        <title>Extensive sampling of basidiomycete genomes demonstrates inadequacy of the white-rot/brown-rot paradigm for wood decay fungi.</title>
        <authorList>
            <person name="Riley R."/>
            <person name="Salamov A.A."/>
            <person name="Brown D.W."/>
            <person name="Nagy L.G."/>
            <person name="Floudas D."/>
            <person name="Held B.W."/>
            <person name="Levasseur A."/>
            <person name="Lombard V."/>
            <person name="Morin E."/>
            <person name="Otillar R."/>
            <person name="Lindquist E.A."/>
            <person name="Sun H."/>
            <person name="LaButti K.M."/>
            <person name="Schmutz J."/>
            <person name="Jabbour D."/>
            <person name="Luo H."/>
            <person name="Baker S.E."/>
            <person name="Pisabarro A.G."/>
            <person name="Walton J.D."/>
            <person name="Blanchette R.A."/>
            <person name="Henrissat B."/>
            <person name="Martin F."/>
            <person name="Cullen D."/>
            <person name="Hibbett D.S."/>
            <person name="Grigoriev I.V."/>
        </authorList>
    </citation>
    <scope>NUCLEOTIDE SEQUENCE [LARGE SCALE GENOMIC DNA]</scope>
    <source>
        <strain evidence="3">FD-172 SS1</strain>
    </source>
</reference>
<evidence type="ECO:0000256" key="1">
    <source>
        <dbReference type="SAM" id="MobiDB-lite"/>
    </source>
</evidence>
<gene>
    <name evidence="2" type="ORF">BOTBODRAFT_58709</name>
</gene>
<dbReference type="AlphaFoldDB" id="A0A067MCR3"/>
<dbReference type="OrthoDB" id="3246270at2759"/>
<dbReference type="InParanoid" id="A0A067MCR3"/>
<feature type="region of interest" description="Disordered" evidence="1">
    <location>
        <begin position="589"/>
        <end position="622"/>
    </location>
</feature>
<feature type="compositionally biased region" description="Pro residues" evidence="1">
    <location>
        <begin position="662"/>
        <end position="674"/>
    </location>
</feature>
<protein>
    <submittedName>
        <fullName evidence="2">Uncharacterized protein</fullName>
    </submittedName>
</protein>
<organism evidence="2 3">
    <name type="scientific">Botryobasidium botryosum (strain FD-172 SS1)</name>
    <dbReference type="NCBI Taxonomy" id="930990"/>
    <lineage>
        <taxon>Eukaryota</taxon>
        <taxon>Fungi</taxon>
        <taxon>Dikarya</taxon>
        <taxon>Basidiomycota</taxon>
        <taxon>Agaricomycotina</taxon>
        <taxon>Agaricomycetes</taxon>
        <taxon>Cantharellales</taxon>
        <taxon>Botryobasidiaceae</taxon>
        <taxon>Botryobasidium</taxon>
    </lineage>
</organism>
<name>A0A067MCR3_BOTB1</name>
<dbReference type="STRING" id="930990.A0A067MCR3"/>
<accession>A0A067MCR3</accession>
<keyword evidence="3" id="KW-1185">Reference proteome</keyword>
<evidence type="ECO:0000313" key="3">
    <source>
        <dbReference type="Proteomes" id="UP000027195"/>
    </source>
</evidence>
<dbReference type="HOGENOM" id="CLU_280592_0_0_1"/>
<sequence>MLPPGTQTGPLEYIPDKPPGDLKLLSGVALSATLEFGAAAAGSLSSNLSMVSDSEPPKVQLVGSFTKASDSTTDVLFAASISFISLFSSHVQLKDVELTYRPIVPQQSATRKNAFSLSATCFIEFSEHSQWAIPGSLEVGESSAQFNFKLAAQKEPFTLSETLKLKFSDIELSGTYNFSPTPAEEKDATNQGVIRRNGRSAAFTVKLEAKTSIGGHVDADVSVIFVSGTPGVVTLSIPGQLNLGKLVSSLFEGDFPAEILDITFSKLFMYYAWKQVPATTSGTKSLSDRTYKAGFLGEASVDIYGVGFELGLSVASAEGKKGITIEGTKDKPVEVVCLVLHGKEEKDKGKGPKFGLSTVAGDKYCYVEGGITLFGTYVGSAKLSYHSGPKSPRFMGDVQPSFLQAPNNSISFELVKTDDKTRLRFTNLPAAFDDLIKAGDIIKKIGELSTADKSPCGVIKLAFGQLKTTVTVHAKLSDGQGGQSPGDGKPADVDSIKIDVDGTFDLQIEKTTVTGITFTFSELKVAIPKTLDFESVIKKLGESLVGGADDIITALWNQKEKLAAVIGLVAGKMTAEALASAVCRKIVKPKSTDGDKPNEDQEPDTDDNGGGPDGDGAGGTSLASGAGGAGALGTVASFFAWLFGALASLIPSPHSNDDKPDPPAPPRPDPLPTPPDDDPLAQVIYEALHKDFDKWKSCTNFNDALDAVLACALDYRRAIKVIRKVLGSKDTAKELGAKAYADYLKRRAVLVYDFSLLSKHFAERWLDMSDYEIEMKILPAEFTYSPRKLEIKWDTPRTAESLTTAITVYVNDTLTVKLKTSDTDTIVIDIPPFNLKENFQVTAKVTAVAAKWGGEPVYAFYSQGRPSTGVLEEVPPTVTTGDATRMPNPNNFLQYANLNPETGGPGDKTKYPILRVGAVTLWPLGYKGDPRSTIDLYAFNSTGDIVINDEFDGPQYIRAITVSGEKVHFEGTYGPQIPMAHDIRIWDVAVFQGFTALCSARVTTRDAGAQPSVPNDLFFNTPSKDLTKYPVFLYGTSTYWALSSNDSKLGVSILLYDSSKKVVKRWDNPNHEVKVVSSIVYKPENWEVSFVDPRGASAVFQLGDLVSPLVRRQVRRVVL</sequence>